<comment type="caution">
    <text evidence="2">The sequence shown here is derived from an EMBL/GenBank/DDBJ whole genome shotgun (WGS) entry which is preliminary data.</text>
</comment>
<evidence type="ECO:0000313" key="3">
    <source>
        <dbReference type="Proteomes" id="UP000324585"/>
    </source>
</evidence>
<evidence type="ECO:0000313" key="2">
    <source>
        <dbReference type="EMBL" id="KAA8497349.1"/>
    </source>
</evidence>
<keyword evidence="3" id="KW-1185">Reference proteome</keyword>
<dbReference type="AlphaFoldDB" id="A0A5J4Z0H0"/>
<reference evidence="3" key="1">
    <citation type="journal article" date="2019" name="Nat. Commun.">
        <title>Expansion of phycobilisome linker gene families in mesophilic red algae.</title>
        <authorList>
            <person name="Lee J."/>
            <person name="Kim D."/>
            <person name="Bhattacharya D."/>
            <person name="Yoon H.S."/>
        </authorList>
    </citation>
    <scope>NUCLEOTIDE SEQUENCE [LARGE SCALE GENOMIC DNA]</scope>
    <source>
        <strain evidence="3">CCMP 1328</strain>
    </source>
</reference>
<protein>
    <submittedName>
        <fullName evidence="2">Uncharacterized protein</fullName>
    </submittedName>
</protein>
<proteinExistence type="predicted"/>
<name>A0A5J4Z0H0_PORPP</name>
<dbReference type="EMBL" id="VRMN01000002">
    <property type="protein sequence ID" value="KAA8497349.1"/>
    <property type="molecule type" value="Genomic_DNA"/>
</dbReference>
<feature type="region of interest" description="Disordered" evidence="1">
    <location>
        <begin position="1"/>
        <end position="35"/>
    </location>
</feature>
<organism evidence="2 3">
    <name type="scientific">Porphyridium purpureum</name>
    <name type="common">Red alga</name>
    <name type="synonym">Porphyridium cruentum</name>
    <dbReference type="NCBI Taxonomy" id="35688"/>
    <lineage>
        <taxon>Eukaryota</taxon>
        <taxon>Rhodophyta</taxon>
        <taxon>Bangiophyceae</taxon>
        <taxon>Porphyridiales</taxon>
        <taxon>Porphyridiaceae</taxon>
        <taxon>Porphyridium</taxon>
    </lineage>
</organism>
<sequence>MPWPREVDAAISHRADEGNTLRNGEADAGSAPAPGQAVRERLDLAARFDGSTNAGAAQAGCNFAAARSQAHMKRAQGPMVCSDCAEVEEIRNVVRCLRDRQAHGTAVHCCSQHAKVRTGQLLLKLEFAEYGRADGAISLSSSSSSNSCSLLMELDTSGFENYEKATSRLRAQTVGVRVQANAIKEELHTAAAEFNRLRHGTQCSGRSAIHGAGSAELSVKNCCSMVFNIRKAETGALAMDREEANDDIGSFRAG</sequence>
<evidence type="ECO:0000256" key="1">
    <source>
        <dbReference type="SAM" id="MobiDB-lite"/>
    </source>
</evidence>
<gene>
    <name evidence="2" type="ORF">FVE85_1078</name>
</gene>
<dbReference type="Proteomes" id="UP000324585">
    <property type="component" value="Unassembled WGS sequence"/>
</dbReference>
<feature type="compositionally biased region" description="Basic and acidic residues" evidence="1">
    <location>
        <begin position="1"/>
        <end position="19"/>
    </location>
</feature>
<accession>A0A5J4Z0H0</accession>